<dbReference type="Pfam" id="PF00480">
    <property type="entry name" value="ROK"/>
    <property type="match status" value="1"/>
</dbReference>
<dbReference type="InterPro" id="IPR043129">
    <property type="entry name" value="ATPase_NBD"/>
</dbReference>
<dbReference type="Proteomes" id="UP000579945">
    <property type="component" value="Unassembled WGS sequence"/>
</dbReference>
<gene>
    <name evidence="2" type="ORF">FHR33_003902</name>
</gene>
<name>A0A7W5VHR6_9ACTN</name>
<evidence type="ECO:0000313" key="3">
    <source>
        <dbReference type="Proteomes" id="UP000579945"/>
    </source>
</evidence>
<dbReference type="InterPro" id="IPR000600">
    <property type="entry name" value="ROK"/>
</dbReference>
<keyword evidence="2" id="KW-0808">Transferase</keyword>
<reference evidence="2 3" key="1">
    <citation type="submission" date="2020-08" db="EMBL/GenBank/DDBJ databases">
        <title>Sequencing the genomes of 1000 actinobacteria strains.</title>
        <authorList>
            <person name="Klenk H.-P."/>
        </authorList>
    </citation>
    <scope>NUCLEOTIDE SEQUENCE [LARGE SCALE GENOMIC DNA]</scope>
    <source>
        <strain evidence="2 3">DSM 44320</strain>
    </source>
</reference>
<sequence length="279" mass="28156">MRHVGFDVGGTLLRVLAASDGVRGPVARHEVPRSYEALLDLLTEVTGPGADAVGIGLPGTSAEGTPVFVPALPWLEGRPLARDLEARLGAPVRLGLDGHLTLLAESMEGAARGRRSAVLVAVGTGIGGALLVDGRIWRGAHGSAGSWGWLQGEPEPAPLAAGYPAHGGFERAASGSALGGRGPELVAAAREGRVPPELEAHAVRLARGIAALSSTLDPEIVLVGGGMADAMDVLGPMLAVHIERFASPDGRRVPVVAAGLGSGAGVVGALLAAEIGEDW</sequence>
<dbReference type="GO" id="GO:0016301">
    <property type="term" value="F:kinase activity"/>
    <property type="evidence" value="ECO:0007669"/>
    <property type="project" value="UniProtKB-KW"/>
</dbReference>
<accession>A0A7W5VHR6</accession>
<dbReference type="Gene3D" id="3.30.420.40">
    <property type="match status" value="2"/>
</dbReference>
<protein>
    <submittedName>
        <fullName evidence="2">Putative NBD/HSP70 family sugar kinase</fullName>
    </submittedName>
</protein>
<evidence type="ECO:0000313" key="2">
    <source>
        <dbReference type="EMBL" id="MBB3728042.1"/>
    </source>
</evidence>
<keyword evidence="2" id="KW-0418">Kinase</keyword>
<dbReference type="RefSeq" id="WP_183649455.1">
    <property type="nucleotide sequence ID" value="NZ_BAAAXX010000039.1"/>
</dbReference>
<comment type="similarity">
    <text evidence="1">Belongs to the ROK (NagC/XylR) family.</text>
</comment>
<comment type="caution">
    <text evidence="2">The sequence shown here is derived from an EMBL/GenBank/DDBJ whole genome shotgun (WGS) entry which is preliminary data.</text>
</comment>
<dbReference type="AlphaFoldDB" id="A0A7W5VHR6"/>
<proteinExistence type="inferred from homology"/>
<dbReference type="EMBL" id="JACIBV010000001">
    <property type="protein sequence ID" value="MBB3728042.1"/>
    <property type="molecule type" value="Genomic_DNA"/>
</dbReference>
<dbReference type="SUPFAM" id="SSF53067">
    <property type="entry name" value="Actin-like ATPase domain"/>
    <property type="match status" value="1"/>
</dbReference>
<keyword evidence="3" id="KW-1185">Reference proteome</keyword>
<dbReference type="PANTHER" id="PTHR18964:SF149">
    <property type="entry name" value="BIFUNCTIONAL UDP-N-ACETYLGLUCOSAMINE 2-EPIMERASE_N-ACETYLMANNOSAMINE KINASE"/>
    <property type="match status" value="1"/>
</dbReference>
<evidence type="ECO:0000256" key="1">
    <source>
        <dbReference type="ARBA" id="ARBA00006479"/>
    </source>
</evidence>
<dbReference type="GeneID" id="95390306"/>
<organism evidence="2 3">
    <name type="scientific">Nonomuraea dietziae</name>
    <dbReference type="NCBI Taxonomy" id="65515"/>
    <lineage>
        <taxon>Bacteria</taxon>
        <taxon>Bacillati</taxon>
        <taxon>Actinomycetota</taxon>
        <taxon>Actinomycetes</taxon>
        <taxon>Streptosporangiales</taxon>
        <taxon>Streptosporangiaceae</taxon>
        <taxon>Nonomuraea</taxon>
    </lineage>
</organism>
<dbReference type="PANTHER" id="PTHR18964">
    <property type="entry name" value="ROK (REPRESSOR, ORF, KINASE) FAMILY"/>
    <property type="match status" value="1"/>
</dbReference>